<evidence type="ECO:0000259" key="1">
    <source>
        <dbReference type="Pfam" id="PF04773"/>
    </source>
</evidence>
<sequence length="331" mass="35735">MSSQLDSAPIAPAALQRAAEWMARLWAEDASAADADACAAWRAAHPEHERAWARLQRFARQFDTLPRDVARSALAPAPRHAAGRRRALQLLGLIAAGGGTALLAHETDLWQSAASDYRTSVGETRTIVLADGTQVVLDTASAIDVRYGAGERRIVLRAGAILVTSAHETAPVYRPLLVQTPQGTATALGTRFSVRLDDGESRVAVFQGTVALQPLQPMQDGAPSLHLQAGQQAGYTRLEVQDVTNVENSAAAWTDGSLVAERMRLDELLAELGRYRHGVLRCDESIASLRVTGVYSLRDTDRSLANLAASLPVQLVYRTRYWVSVGPRQAS</sequence>
<organism evidence="3 4">
    <name type="scientific">Janthinobacterium lividum</name>
    <dbReference type="NCBI Taxonomy" id="29581"/>
    <lineage>
        <taxon>Bacteria</taxon>
        <taxon>Pseudomonadati</taxon>
        <taxon>Pseudomonadota</taxon>
        <taxon>Betaproteobacteria</taxon>
        <taxon>Burkholderiales</taxon>
        <taxon>Oxalobacteraceae</taxon>
        <taxon>Janthinobacterium</taxon>
    </lineage>
</organism>
<dbReference type="InterPro" id="IPR012373">
    <property type="entry name" value="Ferrdict_sens_TM"/>
</dbReference>
<dbReference type="PIRSF" id="PIRSF018266">
    <property type="entry name" value="FecR"/>
    <property type="match status" value="1"/>
</dbReference>
<dbReference type="AlphaFoldDB" id="A0AB38C5J1"/>
<evidence type="ECO:0000259" key="2">
    <source>
        <dbReference type="Pfam" id="PF16220"/>
    </source>
</evidence>
<evidence type="ECO:0000313" key="3">
    <source>
        <dbReference type="EMBL" id="SFX33618.1"/>
    </source>
</evidence>
<dbReference type="Pfam" id="PF16220">
    <property type="entry name" value="DUF4880"/>
    <property type="match status" value="1"/>
</dbReference>
<dbReference type="EMBL" id="FPKH01000001">
    <property type="protein sequence ID" value="SFX33618.1"/>
    <property type="molecule type" value="Genomic_DNA"/>
</dbReference>
<dbReference type="GO" id="GO:0016989">
    <property type="term" value="F:sigma factor antagonist activity"/>
    <property type="evidence" value="ECO:0007669"/>
    <property type="project" value="TreeGrafter"/>
</dbReference>
<name>A0AB38C5J1_9BURK</name>
<dbReference type="Proteomes" id="UP000182489">
    <property type="component" value="Unassembled WGS sequence"/>
</dbReference>
<proteinExistence type="predicted"/>
<dbReference type="InterPro" id="IPR032623">
    <property type="entry name" value="FecR_N"/>
</dbReference>
<gene>
    <name evidence="3" type="ORF">SAMN03097694_1679</name>
</gene>
<evidence type="ECO:0000313" key="4">
    <source>
        <dbReference type="Proteomes" id="UP000182489"/>
    </source>
</evidence>
<protein>
    <submittedName>
        <fullName evidence="3">FecR family protein</fullName>
    </submittedName>
</protein>
<dbReference type="PANTHER" id="PTHR30273">
    <property type="entry name" value="PERIPLASMIC SIGNAL SENSOR AND SIGMA FACTOR ACTIVATOR FECR-RELATED"/>
    <property type="match status" value="1"/>
</dbReference>
<feature type="domain" description="FecR protein" evidence="1">
    <location>
        <begin position="116"/>
        <end position="210"/>
    </location>
</feature>
<dbReference type="PANTHER" id="PTHR30273:SF2">
    <property type="entry name" value="PROTEIN FECR"/>
    <property type="match status" value="1"/>
</dbReference>
<dbReference type="Pfam" id="PF04773">
    <property type="entry name" value="FecR"/>
    <property type="match status" value="1"/>
</dbReference>
<feature type="domain" description="FecR N-terminal" evidence="2">
    <location>
        <begin position="16"/>
        <end position="57"/>
    </location>
</feature>
<accession>A0AB38C5J1</accession>
<dbReference type="InterPro" id="IPR006860">
    <property type="entry name" value="FecR"/>
</dbReference>
<comment type="caution">
    <text evidence="3">The sequence shown here is derived from an EMBL/GenBank/DDBJ whole genome shotgun (WGS) entry which is preliminary data.</text>
</comment>
<dbReference type="Gene3D" id="2.60.120.1440">
    <property type="match status" value="1"/>
</dbReference>
<dbReference type="RefSeq" id="WP_072453481.1">
    <property type="nucleotide sequence ID" value="NZ_FPKH01000001.1"/>
</dbReference>
<reference evidence="3 4" key="1">
    <citation type="submission" date="2016-11" db="EMBL/GenBank/DDBJ databases">
        <authorList>
            <person name="Varghese N."/>
            <person name="Submissions S."/>
        </authorList>
    </citation>
    <scope>NUCLEOTIDE SEQUENCE [LARGE SCALE GENOMIC DNA]</scope>
    <source>
        <strain evidence="3 4">NFR18</strain>
    </source>
</reference>